<evidence type="ECO:0000256" key="1">
    <source>
        <dbReference type="SAM" id="MobiDB-lite"/>
    </source>
</evidence>
<dbReference type="AlphaFoldDB" id="A0A920CDN8"/>
<protein>
    <recommendedName>
        <fullName evidence="4">DUF4871 domain-containing protein</fullName>
    </recommendedName>
</protein>
<dbReference type="Pfam" id="PF16167">
    <property type="entry name" value="DUF4871"/>
    <property type="match status" value="1"/>
</dbReference>
<name>A0A920CDN8_9BACL</name>
<comment type="caution">
    <text evidence="2">The sequence shown here is derived from an EMBL/GenBank/DDBJ whole genome shotgun (WGS) entry which is preliminary data.</text>
</comment>
<evidence type="ECO:0000313" key="2">
    <source>
        <dbReference type="EMBL" id="GIO34003.1"/>
    </source>
</evidence>
<sequence>MKHDNKPQWYKQLQTPPFDRPMFTPEMEQTVLDRQQRASSGNKLPAWMKRCSVIGAAAAAGVALVLTIAGNVPGINQAIGLGNVWTNDGAASGWRPHSVYYEGEKPLIEAFPGGDYRAGRRAGCWWNLSIPYEQLKDSTVEITATHRQSGRTISELPPTAIIRSMSYDNFTRVPSDFALPLSGTWKFDVYIDGQKKGDLVFEVPDSDWNVSPNFVYNKSVLTGNKMEMGFVSSGFTAGQPNKFLWHLFAGGEKSGSFRVDAVKKGTTDVITILNTELSGSKLHQTLPSTMQLPEAGLWRLLVYVDGKFYDSMVVEAKAAAEKGNGK</sequence>
<keyword evidence="3" id="KW-1185">Reference proteome</keyword>
<gene>
    <name evidence="2" type="ORF">J2TS6_51440</name>
</gene>
<proteinExistence type="predicted"/>
<evidence type="ECO:0008006" key="4">
    <source>
        <dbReference type="Google" id="ProtNLM"/>
    </source>
</evidence>
<dbReference type="Gene3D" id="2.60.40.3830">
    <property type="match status" value="2"/>
</dbReference>
<dbReference type="EMBL" id="BORQ01000008">
    <property type="protein sequence ID" value="GIO34003.1"/>
    <property type="molecule type" value="Genomic_DNA"/>
</dbReference>
<accession>A0A920CDN8</accession>
<dbReference type="RefSeq" id="WP_160043490.1">
    <property type="nucleotide sequence ID" value="NZ_BORQ01000008.1"/>
</dbReference>
<evidence type="ECO:0000313" key="3">
    <source>
        <dbReference type="Proteomes" id="UP000679779"/>
    </source>
</evidence>
<dbReference type="InterPro" id="IPR032366">
    <property type="entry name" value="DUF4871"/>
</dbReference>
<feature type="region of interest" description="Disordered" evidence="1">
    <location>
        <begin position="1"/>
        <end position="21"/>
    </location>
</feature>
<reference evidence="2" key="1">
    <citation type="submission" date="2021-03" db="EMBL/GenBank/DDBJ databases">
        <title>Antimicrobial resistance genes in bacteria isolated from Japanese honey, and their potential for conferring macrolide and lincosamide resistance in the American foulbrood pathogen Paenibacillus larvae.</title>
        <authorList>
            <person name="Okamoto M."/>
            <person name="Kumagai M."/>
            <person name="Kanamori H."/>
            <person name="Takamatsu D."/>
        </authorList>
    </citation>
    <scope>NUCLEOTIDE SEQUENCE</scope>
    <source>
        <strain evidence="2">J2TS6</strain>
    </source>
</reference>
<dbReference type="Proteomes" id="UP000679779">
    <property type="component" value="Unassembled WGS sequence"/>
</dbReference>
<organism evidence="2 3">
    <name type="scientific">Paenibacillus albilobatus</name>
    <dbReference type="NCBI Taxonomy" id="2716884"/>
    <lineage>
        <taxon>Bacteria</taxon>
        <taxon>Bacillati</taxon>
        <taxon>Bacillota</taxon>
        <taxon>Bacilli</taxon>
        <taxon>Bacillales</taxon>
        <taxon>Paenibacillaceae</taxon>
        <taxon>Paenibacillus</taxon>
    </lineage>
</organism>